<feature type="domain" description="PAC" evidence="19">
    <location>
        <begin position="116"/>
        <end position="169"/>
    </location>
</feature>
<dbReference type="Pfam" id="PF08447">
    <property type="entry name" value="PAS_3"/>
    <property type="match status" value="1"/>
</dbReference>
<evidence type="ECO:0000256" key="3">
    <source>
        <dbReference type="ARBA" id="ARBA00021740"/>
    </source>
</evidence>
<dbReference type="InterPro" id="IPR001610">
    <property type="entry name" value="PAC"/>
</dbReference>
<dbReference type="GO" id="GO:0005524">
    <property type="term" value="F:ATP binding"/>
    <property type="evidence" value="ECO:0007669"/>
    <property type="project" value="UniProtKB-KW"/>
</dbReference>
<keyword evidence="13" id="KW-0067">ATP-binding</keyword>
<dbReference type="InterPro" id="IPR011102">
    <property type="entry name" value="Sig_transdc_His_kinase_HWE"/>
</dbReference>
<dbReference type="AlphaFoldDB" id="A0A3A8A9B2"/>
<keyword evidence="14" id="KW-0157">Chromophore</keyword>
<evidence type="ECO:0000256" key="8">
    <source>
        <dbReference type="ARBA" id="ARBA00022643"/>
    </source>
</evidence>
<evidence type="ECO:0000256" key="10">
    <source>
        <dbReference type="ARBA" id="ARBA00022737"/>
    </source>
</evidence>
<keyword evidence="12" id="KW-0418">Kinase</keyword>
<dbReference type="RefSeq" id="WP_109766526.1">
    <property type="nucleotide sequence ID" value="NZ_QFWV02000005.1"/>
</dbReference>
<dbReference type="Pfam" id="PF07536">
    <property type="entry name" value="HWE_HK"/>
    <property type="match status" value="1"/>
</dbReference>
<evidence type="ECO:0000256" key="12">
    <source>
        <dbReference type="ARBA" id="ARBA00022777"/>
    </source>
</evidence>
<dbReference type="PANTHER" id="PTHR41523:SF8">
    <property type="entry name" value="ETHYLENE RESPONSE SENSOR PROTEIN"/>
    <property type="match status" value="1"/>
</dbReference>
<dbReference type="InterPro" id="IPR035965">
    <property type="entry name" value="PAS-like_dom_sf"/>
</dbReference>
<sequence length="365" mass="39915">MGQLADGLDDRNPIAGSPPDAGSFATQSLDMTPSPTFERLSIEDRHRLALRYAGLATWAWDVRTDLVDADQATYRLFGLSDTGNFTATEFIGSIHPDDRLGVSEALNETIETGVVFDCRFRVTHQDGTVKWLRGIGEVHRRYKDGKASVIIGLNMDITALVESEERLEAVVSEMRHRIKNSLAMVNSLAAATARETDAVDAFVERFRGRIDALAAAQRAIGTTGDTHLVDLRSAVEGAMGPFTDTADWSRRIRTDIVDVGVTPSLGQALALTIYELATNAIKYGALRFDDGTIVLRCMPDDRAGLLTIEWTETHVGDQIAMRAQSTGFGSKLIDRLIGAERGSIERGPTEDGYRVRLAFPLDVNS</sequence>
<keyword evidence="11" id="KW-0547">Nucleotide-binding</keyword>
<evidence type="ECO:0000256" key="17">
    <source>
        <dbReference type="SAM" id="MobiDB-lite"/>
    </source>
</evidence>
<evidence type="ECO:0000256" key="9">
    <source>
        <dbReference type="ARBA" id="ARBA00022679"/>
    </source>
</evidence>
<dbReference type="GO" id="GO:0004673">
    <property type="term" value="F:protein histidine kinase activity"/>
    <property type="evidence" value="ECO:0007669"/>
    <property type="project" value="UniProtKB-EC"/>
</dbReference>
<evidence type="ECO:0000256" key="16">
    <source>
        <dbReference type="ARBA" id="ARBA00023170"/>
    </source>
</evidence>
<keyword evidence="15" id="KW-0843">Virulence</keyword>
<dbReference type="InterPro" id="IPR000014">
    <property type="entry name" value="PAS"/>
</dbReference>
<evidence type="ECO:0000259" key="18">
    <source>
        <dbReference type="PROSITE" id="PS50112"/>
    </source>
</evidence>
<dbReference type="SUPFAM" id="SSF55785">
    <property type="entry name" value="PYP-like sensor domain (PAS domain)"/>
    <property type="match status" value="1"/>
</dbReference>
<comment type="catalytic activity">
    <reaction evidence="1">
        <text>ATP + protein L-histidine = ADP + protein N-phospho-L-histidine.</text>
        <dbReference type="EC" id="2.7.13.3"/>
    </reaction>
</comment>
<dbReference type="PANTHER" id="PTHR41523">
    <property type="entry name" value="TWO-COMPONENT SYSTEM SENSOR PROTEIN"/>
    <property type="match status" value="1"/>
</dbReference>
<keyword evidence="10" id="KW-0677">Repeat</keyword>
<dbReference type="SMART" id="SM00911">
    <property type="entry name" value="HWE_HK"/>
    <property type="match status" value="1"/>
</dbReference>
<dbReference type="CDD" id="cd00130">
    <property type="entry name" value="PAS"/>
    <property type="match status" value="1"/>
</dbReference>
<dbReference type="PROSITE" id="PS50112">
    <property type="entry name" value="PAS"/>
    <property type="match status" value="1"/>
</dbReference>
<keyword evidence="16" id="KW-0675">Receptor</keyword>
<evidence type="ECO:0000256" key="7">
    <source>
        <dbReference type="ARBA" id="ARBA00022630"/>
    </source>
</evidence>
<evidence type="ECO:0000256" key="14">
    <source>
        <dbReference type="ARBA" id="ARBA00022991"/>
    </source>
</evidence>
<evidence type="ECO:0000256" key="4">
    <source>
        <dbReference type="ARBA" id="ARBA00022543"/>
    </source>
</evidence>
<evidence type="ECO:0000256" key="6">
    <source>
        <dbReference type="ARBA" id="ARBA00022606"/>
    </source>
</evidence>
<name>A0A3A8A9B2_9HYPH</name>
<accession>A0A3A8A9B2</accession>
<feature type="domain" description="PAS" evidence="18">
    <location>
        <begin position="42"/>
        <end position="113"/>
    </location>
</feature>
<evidence type="ECO:0000313" key="21">
    <source>
        <dbReference type="Proteomes" id="UP000246132"/>
    </source>
</evidence>
<keyword evidence="21" id="KW-1185">Reference proteome</keyword>
<dbReference type="NCBIfam" id="TIGR00229">
    <property type="entry name" value="sensory_box"/>
    <property type="match status" value="1"/>
</dbReference>
<feature type="region of interest" description="Disordered" evidence="17">
    <location>
        <begin position="1"/>
        <end position="32"/>
    </location>
</feature>
<dbReference type="SMART" id="SM00086">
    <property type="entry name" value="PAC"/>
    <property type="match status" value="1"/>
</dbReference>
<dbReference type="GO" id="GO:0009881">
    <property type="term" value="F:photoreceptor activity"/>
    <property type="evidence" value="ECO:0007669"/>
    <property type="project" value="UniProtKB-KW"/>
</dbReference>
<dbReference type="InterPro" id="IPR013655">
    <property type="entry name" value="PAS_fold_3"/>
</dbReference>
<evidence type="ECO:0000256" key="2">
    <source>
        <dbReference type="ARBA" id="ARBA00012438"/>
    </source>
</evidence>
<keyword evidence="9" id="KW-0808">Transferase</keyword>
<keyword evidence="4" id="KW-0600">Photoreceptor protein</keyword>
<evidence type="ECO:0000259" key="19">
    <source>
        <dbReference type="PROSITE" id="PS50113"/>
    </source>
</evidence>
<evidence type="ECO:0000313" key="20">
    <source>
        <dbReference type="EMBL" id="RKF06922.1"/>
    </source>
</evidence>
<dbReference type="Gene3D" id="3.30.450.20">
    <property type="entry name" value="PAS domain"/>
    <property type="match status" value="1"/>
</dbReference>
<keyword evidence="5" id="KW-0597">Phosphoprotein</keyword>
<proteinExistence type="predicted"/>
<keyword evidence="7" id="KW-0285">Flavoprotein</keyword>
<comment type="caution">
    <text evidence="20">The sequence shown here is derived from an EMBL/GenBank/DDBJ whole genome shotgun (WGS) entry which is preliminary data.</text>
</comment>
<organism evidence="20 21">
    <name type="scientific">Oceaniradius stylonematis</name>
    <dbReference type="NCBI Taxonomy" id="2184161"/>
    <lineage>
        <taxon>Bacteria</taxon>
        <taxon>Pseudomonadati</taxon>
        <taxon>Pseudomonadota</taxon>
        <taxon>Alphaproteobacteria</taxon>
        <taxon>Hyphomicrobiales</taxon>
        <taxon>Ahrensiaceae</taxon>
        <taxon>Oceaniradius</taxon>
    </lineage>
</organism>
<dbReference type="PROSITE" id="PS50113">
    <property type="entry name" value="PAC"/>
    <property type="match status" value="1"/>
</dbReference>
<dbReference type="InterPro" id="IPR000700">
    <property type="entry name" value="PAS-assoc_C"/>
</dbReference>
<evidence type="ECO:0000256" key="1">
    <source>
        <dbReference type="ARBA" id="ARBA00000085"/>
    </source>
</evidence>
<dbReference type="OrthoDB" id="341208at2"/>
<dbReference type="Gene3D" id="2.10.70.100">
    <property type="match status" value="1"/>
</dbReference>
<dbReference type="InterPro" id="IPR036890">
    <property type="entry name" value="HATPase_C_sf"/>
</dbReference>
<protein>
    <recommendedName>
        <fullName evidence="3">Blue-light-activated histidine kinase</fullName>
        <ecNumber evidence="2">2.7.13.3</ecNumber>
    </recommendedName>
</protein>
<dbReference type="EMBL" id="QFWV02000005">
    <property type="protein sequence ID" value="RKF06922.1"/>
    <property type="molecule type" value="Genomic_DNA"/>
</dbReference>
<keyword evidence="8" id="KW-0288">FMN</keyword>
<evidence type="ECO:0000256" key="13">
    <source>
        <dbReference type="ARBA" id="ARBA00022840"/>
    </source>
</evidence>
<evidence type="ECO:0000256" key="15">
    <source>
        <dbReference type="ARBA" id="ARBA00023026"/>
    </source>
</evidence>
<evidence type="ECO:0000256" key="5">
    <source>
        <dbReference type="ARBA" id="ARBA00022553"/>
    </source>
</evidence>
<keyword evidence="6" id="KW-0716">Sensory transduction</keyword>
<gene>
    <name evidence="20" type="ORF">DEM25_009795</name>
</gene>
<dbReference type="Gene3D" id="3.30.565.10">
    <property type="entry name" value="Histidine kinase-like ATPase, C-terminal domain"/>
    <property type="match status" value="1"/>
</dbReference>
<dbReference type="Proteomes" id="UP000246132">
    <property type="component" value="Unassembled WGS sequence"/>
</dbReference>
<dbReference type="SUPFAM" id="SSF55874">
    <property type="entry name" value="ATPase domain of HSP90 chaperone/DNA topoisomerase II/histidine kinase"/>
    <property type="match status" value="1"/>
</dbReference>
<evidence type="ECO:0000256" key="11">
    <source>
        <dbReference type="ARBA" id="ARBA00022741"/>
    </source>
</evidence>
<dbReference type="EC" id="2.7.13.3" evidence="2"/>
<reference evidence="20 21" key="1">
    <citation type="journal article" date="2018" name="Int. J. Syst. Bacteriol.">
        <title>Oceaniradius stylonemae gen. nov., sp. nov., isolated from a red alga, Stylonema cornu-cervi.</title>
        <authorList>
            <person name="Jeong S."/>
        </authorList>
    </citation>
    <scope>NUCLEOTIDE SEQUENCE [LARGE SCALE GENOMIC DNA]</scope>
    <source>
        <strain evidence="20 21">StC1</strain>
    </source>
</reference>